<feature type="transmembrane region" description="Helical" evidence="2">
    <location>
        <begin position="177"/>
        <end position="199"/>
    </location>
</feature>
<feature type="transmembrane region" description="Helical" evidence="2">
    <location>
        <begin position="82"/>
        <end position="102"/>
    </location>
</feature>
<reference evidence="3" key="1">
    <citation type="submission" date="2021-04" db="EMBL/GenBank/DDBJ databases">
        <authorList>
            <person name="Rodrigo-Torres L."/>
            <person name="Arahal R. D."/>
            <person name="Lucena T."/>
        </authorList>
    </citation>
    <scope>NUCLEOTIDE SEQUENCE</scope>
    <source>
        <strain evidence="3">CECT 9275</strain>
    </source>
</reference>
<keyword evidence="2" id="KW-1133">Transmembrane helix</keyword>
<dbReference type="PANTHER" id="PTHR20992:SF9">
    <property type="entry name" value="AT15442P-RELATED"/>
    <property type="match status" value="1"/>
</dbReference>
<dbReference type="PANTHER" id="PTHR20992">
    <property type="entry name" value="AT15442P-RELATED"/>
    <property type="match status" value="1"/>
</dbReference>
<protein>
    <recommendedName>
        <fullName evidence="5">DUF389 domain-containing protein</fullName>
    </recommendedName>
</protein>
<organism evidence="3 4">
    <name type="scientific">Dyadobacter helix</name>
    <dbReference type="NCBI Taxonomy" id="2822344"/>
    <lineage>
        <taxon>Bacteria</taxon>
        <taxon>Pseudomonadati</taxon>
        <taxon>Bacteroidota</taxon>
        <taxon>Cytophagia</taxon>
        <taxon>Cytophagales</taxon>
        <taxon>Spirosomataceae</taxon>
        <taxon>Dyadobacter</taxon>
    </lineage>
</organism>
<dbReference type="InterPro" id="IPR005240">
    <property type="entry name" value="DUF389"/>
</dbReference>
<dbReference type="AlphaFoldDB" id="A0A916JCE2"/>
<feature type="transmembrane region" description="Helical" evidence="2">
    <location>
        <begin position="152"/>
        <end position="170"/>
    </location>
</feature>
<evidence type="ECO:0000313" key="4">
    <source>
        <dbReference type="Proteomes" id="UP000680038"/>
    </source>
</evidence>
<keyword evidence="4" id="KW-1185">Reference proteome</keyword>
<evidence type="ECO:0000313" key="3">
    <source>
        <dbReference type="EMBL" id="CAG5001076.1"/>
    </source>
</evidence>
<feature type="transmembrane region" description="Helical" evidence="2">
    <location>
        <begin position="205"/>
        <end position="230"/>
    </location>
</feature>
<accession>A0A916JCE2</accession>
<keyword evidence="1" id="KW-0175">Coiled coil</keyword>
<evidence type="ECO:0000256" key="1">
    <source>
        <dbReference type="SAM" id="Coils"/>
    </source>
</evidence>
<keyword evidence="2" id="KW-0812">Transmembrane</keyword>
<proteinExistence type="predicted"/>
<sequence length="462" mass="51802">MDILPAKIDLNLFTFLSKQTQWLMGVNKVLERFDISSEREEYTVIHDVVESGIEFKGTNLWILIFAIFIASVGLNVNSTAVIIGAMLISPLMGPILGMGYSIATYDFALFKKALVNYLFAIVAGLLTSGLYFFVTPIYQAHSELLARTQPNIYDVIIALIGGLAGIVAISSRNKGNVIPGVAIATALMPPLCTAGYGLSTGNWPFLFGALYLLTINTVFIGSATLITVRLLRYPIHNYADQHKRRIANRWVSFIALLTAVPSIYYGYLLVQKENFIQNSNNFIANESYIEGDFLLKNELNPALKQIKLIYGGKTIGEAEKQRLVKRKAIYGLHDATLIIQQGFSINDVSNELSQTERYQAEINRLKAQLGSTIQKQDSISNFKKMGNTLFREIRPLFPEVRYCSADKQTFYNGASQQRHFTVVVLGTTNPKKTTRDIPRISSWLKMRLKSDSLKLYVERSTF</sequence>
<dbReference type="Proteomes" id="UP000680038">
    <property type="component" value="Unassembled WGS sequence"/>
</dbReference>
<dbReference type="EMBL" id="CAJRAF010000002">
    <property type="protein sequence ID" value="CAG5001076.1"/>
    <property type="molecule type" value="Genomic_DNA"/>
</dbReference>
<feature type="transmembrane region" description="Helical" evidence="2">
    <location>
        <begin position="250"/>
        <end position="270"/>
    </location>
</feature>
<name>A0A916JCE2_9BACT</name>
<dbReference type="Pfam" id="PF04087">
    <property type="entry name" value="DUF389"/>
    <property type="match status" value="1"/>
</dbReference>
<feature type="coiled-coil region" evidence="1">
    <location>
        <begin position="348"/>
        <end position="375"/>
    </location>
</feature>
<evidence type="ECO:0008006" key="5">
    <source>
        <dbReference type="Google" id="ProtNLM"/>
    </source>
</evidence>
<feature type="transmembrane region" description="Helical" evidence="2">
    <location>
        <begin position="60"/>
        <end position="76"/>
    </location>
</feature>
<gene>
    <name evidence="3" type="ORF">DYBT9275_02590</name>
</gene>
<comment type="caution">
    <text evidence="3">The sequence shown here is derived from an EMBL/GenBank/DDBJ whole genome shotgun (WGS) entry which is preliminary data.</text>
</comment>
<keyword evidence="2" id="KW-0472">Membrane</keyword>
<feature type="transmembrane region" description="Helical" evidence="2">
    <location>
        <begin position="114"/>
        <end position="132"/>
    </location>
</feature>
<evidence type="ECO:0000256" key="2">
    <source>
        <dbReference type="SAM" id="Phobius"/>
    </source>
</evidence>